<comment type="caution">
    <text evidence="6">The sequence shown here is derived from an EMBL/GenBank/DDBJ whole genome shotgun (WGS) entry which is preliminary data.</text>
</comment>
<evidence type="ECO:0000256" key="2">
    <source>
        <dbReference type="ARBA" id="ARBA00023043"/>
    </source>
</evidence>
<dbReference type="EMBL" id="JAAOAQ010000960">
    <property type="protein sequence ID" value="KAF5531632.1"/>
    <property type="molecule type" value="Genomic_DNA"/>
</dbReference>
<dbReference type="InterPro" id="IPR056884">
    <property type="entry name" value="NPHP3-like_N"/>
</dbReference>
<dbReference type="OrthoDB" id="4772757at2759"/>
<evidence type="ECO:0000256" key="3">
    <source>
        <dbReference type="PROSITE-ProRule" id="PRU00023"/>
    </source>
</evidence>
<evidence type="ECO:0000256" key="4">
    <source>
        <dbReference type="SAM" id="MobiDB-lite"/>
    </source>
</evidence>
<feature type="repeat" description="ANK" evidence="3">
    <location>
        <begin position="1026"/>
        <end position="1055"/>
    </location>
</feature>
<dbReference type="Gene3D" id="1.25.40.20">
    <property type="entry name" value="Ankyrin repeat-containing domain"/>
    <property type="match status" value="4"/>
</dbReference>
<dbReference type="InterPro" id="IPR036770">
    <property type="entry name" value="Ankyrin_rpt-contain_sf"/>
</dbReference>
<feature type="compositionally biased region" description="Low complexity" evidence="4">
    <location>
        <begin position="20"/>
        <end position="37"/>
    </location>
</feature>
<feature type="compositionally biased region" description="Basic residues" evidence="4">
    <location>
        <begin position="1"/>
        <end position="12"/>
    </location>
</feature>
<accession>A0A8H5I704</accession>
<proteinExistence type="predicted"/>
<dbReference type="PROSITE" id="PS50297">
    <property type="entry name" value="ANK_REP_REGION"/>
    <property type="match status" value="2"/>
</dbReference>
<evidence type="ECO:0000256" key="1">
    <source>
        <dbReference type="ARBA" id="ARBA00022737"/>
    </source>
</evidence>
<feature type="repeat" description="ANK" evidence="3">
    <location>
        <begin position="1150"/>
        <end position="1179"/>
    </location>
</feature>
<evidence type="ECO:0000259" key="5">
    <source>
        <dbReference type="Pfam" id="PF24883"/>
    </source>
</evidence>
<organism evidence="6 7">
    <name type="scientific">Fusarium phyllophilum</name>
    <dbReference type="NCBI Taxonomy" id="47803"/>
    <lineage>
        <taxon>Eukaryota</taxon>
        <taxon>Fungi</taxon>
        <taxon>Dikarya</taxon>
        <taxon>Ascomycota</taxon>
        <taxon>Pezizomycotina</taxon>
        <taxon>Sordariomycetes</taxon>
        <taxon>Hypocreomycetidae</taxon>
        <taxon>Hypocreales</taxon>
        <taxon>Nectriaceae</taxon>
        <taxon>Fusarium</taxon>
        <taxon>Fusarium fujikuroi species complex</taxon>
    </lineage>
</organism>
<gene>
    <name evidence="6" type="ORF">FPHYL_13895</name>
</gene>
<reference evidence="6 7" key="1">
    <citation type="submission" date="2020-05" db="EMBL/GenBank/DDBJ databases">
        <title>Identification and distribution of gene clusters putatively required for synthesis of sphingolipid metabolism inhibitors in phylogenetically diverse species of the filamentous fungus Fusarium.</title>
        <authorList>
            <person name="Kim H.-S."/>
            <person name="Busman M."/>
            <person name="Brown D.W."/>
            <person name="Divon H."/>
            <person name="Uhlig S."/>
            <person name="Proctor R.H."/>
        </authorList>
    </citation>
    <scope>NUCLEOTIDE SEQUENCE [LARGE SCALE GENOMIC DNA]</scope>
    <source>
        <strain evidence="6 7">NRRL 13617</strain>
    </source>
</reference>
<feature type="repeat" description="ANK" evidence="3">
    <location>
        <begin position="804"/>
        <end position="833"/>
    </location>
</feature>
<feature type="compositionally biased region" description="Acidic residues" evidence="4">
    <location>
        <begin position="63"/>
        <end position="73"/>
    </location>
</feature>
<name>A0A8H5I704_9HYPO</name>
<keyword evidence="2 3" id="KW-0040">ANK repeat</keyword>
<dbReference type="Proteomes" id="UP000582016">
    <property type="component" value="Unassembled WGS sequence"/>
</dbReference>
<protein>
    <submittedName>
        <fullName evidence="6">Ankyrin repeat</fullName>
    </submittedName>
</protein>
<dbReference type="PANTHER" id="PTHR24198:SF165">
    <property type="entry name" value="ANKYRIN REPEAT-CONTAINING PROTEIN-RELATED"/>
    <property type="match status" value="1"/>
</dbReference>
<dbReference type="SMART" id="SM00248">
    <property type="entry name" value="ANK"/>
    <property type="match status" value="14"/>
</dbReference>
<keyword evidence="1" id="KW-0677">Repeat</keyword>
<dbReference type="PROSITE" id="PS50088">
    <property type="entry name" value="ANK_REPEAT"/>
    <property type="match status" value="3"/>
</dbReference>
<keyword evidence="7" id="KW-1185">Reference proteome</keyword>
<dbReference type="Pfam" id="PF12796">
    <property type="entry name" value="Ank_2"/>
    <property type="match status" value="3"/>
</dbReference>
<evidence type="ECO:0000313" key="6">
    <source>
        <dbReference type="EMBL" id="KAF5531632.1"/>
    </source>
</evidence>
<sequence>MPLREKLKRIFHHRNEGDASESPIEAPSEEQQSSQSINTRSSHVARIETSGVSPPVPASDDPNAPEEAPDEELLAPKESGNSIRQLWAGAYQSLRDEEDAPVQTFEDQIRRNFPDIADRMSSDENTKDWMSKVVQTQMDQLKRDTLKLRFGNFEMEAQEVVNPELKSHGIYCLGWSNSVATKQASSLAKGLEHIASIIVRSSMWEDLNVRRYESATSDTLPETHAEYRRALEMLYQEVLRFQIVCYGYYSHKSVSRFALNSIKHHGWDELLGNIKYRETEFDKVSLGWRDKMYNEEWEKAEGRHQQAMSQWRTIGTDVFELRKIVEETQKDRNREKMLDWLCAVDTSVQYRAAREKYSSGTCNWLIEERDDFKTRLWEINSELVHYQILKGPLWKLRATESICDALITYYMERGERPDIETLEAALISVVSGFSAVFIVIDALDECPVLDGERQKLLNCLRRIIASMTDNLNIFCTSRAEPDIHMATRKLLDAPETAAIDLTQNREGLNRDMRLYIDSVLGTETYRWWSTGVIAKAKEVLIARADGMFQYLVCQFEVLQHCNSEASVLSALNDLPTGLDETYNRLLIGLNSKFEGQILGSLKWLALSRRRLRLKELAEIFIFRPETVTKIHKTERLFDPWAILKHFPSLVTTEEDEEWNDETDDLETMTFVRLAHFTVKEYLISERIKEIPRELWTHGIIRLAELALSMSTEGLREILFHGQFGNMWRASDRVPNFMQRPYCYTAAIESLELTKLLLQKGSWTRRFMIQEDLDLALREAAESGHIETVRFILSECTNSNNITGSALQAAAYRGHLAVMKLLLDNGADIDAHDDIFGSALEAAAKGINLAALKMLLGRGANVQEAGCPVSCLIAAYETTDHDDVTECTQALKLLLDKGADINRKCTRHGGALHAAIRAWLKEGTRAFFDFVIRHNANIELDDGHNGTPLQAACVCPNALTGSIVDDSRSKEAVLALLRLGADPNTQGGQYGNALQKACYQTQERSGVVDILLAKGAEINRKGGCYGTALHAACAKPSPEFVNILLSRGADVHIHGGEYGSVLQAATSVHHHPNETAHIVQKLLDSGADVSVPGGKFGSALQAAVLSESPIFDEESADEESTDEENADNESVEEMLLGRGADVNMQGGIYGTALQSACVRGKMKSVRLLLSYGARVNIEGGRYGTALQAACANEYGDRKQHYDLACLLIDHGADVHVQNGYLGSAWHATAAIPVHTRRAHDILKLLLDNGVDVNQCHSRHGTALQVALEHMKYDIEDRILFLVENGADVNLGAGLYGFPLQSACLAPKNHLTRLNTRGLVYLLDNCADIDVNQIGGLFGTALQAAAYEGKTEGVELLLKKRRMSTSAGEDTGAH</sequence>
<feature type="domain" description="Nephrocystin 3-like N-terminal" evidence="5">
    <location>
        <begin position="410"/>
        <end position="478"/>
    </location>
</feature>
<dbReference type="InterPro" id="IPR002110">
    <property type="entry name" value="Ankyrin_rpt"/>
</dbReference>
<dbReference type="PANTHER" id="PTHR24198">
    <property type="entry name" value="ANKYRIN REPEAT AND PROTEIN KINASE DOMAIN-CONTAINING PROTEIN"/>
    <property type="match status" value="1"/>
</dbReference>
<evidence type="ECO:0000313" key="7">
    <source>
        <dbReference type="Proteomes" id="UP000582016"/>
    </source>
</evidence>
<dbReference type="SUPFAM" id="SSF48403">
    <property type="entry name" value="Ankyrin repeat"/>
    <property type="match status" value="3"/>
</dbReference>
<feature type="region of interest" description="Disordered" evidence="4">
    <location>
        <begin position="1"/>
        <end position="80"/>
    </location>
</feature>
<dbReference type="Pfam" id="PF24883">
    <property type="entry name" value="NPHP3_N"/>
    <property type="match status" value="1"/>
</dbReference>